<name>A0A172XYN3_9FLAO</name>
<reference evidence="1 2" key="1">
    <citation type="submission" date="2016-04" db="EMBL/GenBank/DDBJ databases">
        <title>Complete Genome Sequence of Chryseobacterium sp. IHBB 10212.</title>
        <authorList>
            <person name="Pal M."/>
            <person name="Swarnkar M.K."/>
            <person name="Kaushal K."/>
            <person name="Chhibber S."/>
            <person name="Singh A.K."/>
            <person name="Gulati A."/>
        </authorList>
    </citation>
    <scope>NUCLEOTIDE SEQUENCE [LARGE SCALE GENOMIC DNA]</scope>
    <source>
        <strain evidence="1 2">IHBB 10212</strain>
    </source>
</reference>
<sequence length="1312" mass="143614">MDIKYAYYNTSKGYRVLGGTAAHFLKADGSLDGTSYIPVNTEINMGDKNLNFTSGSLSKLENGARIFNKVFHKYTGTAQTGILSIKFPQASTAATMFDVTIKIFNYQATYLGSIRVAFYKQTATVIHSTGRKCLVECTDNFPSTIVNVGMDLLGNVCINLGDINTVWNLHTNIEVERVSAVYTGAGADWSKGWSQTVETVAPVVPTTYQSLVSIPTEILATRSQIPSAQNLSTNPTNAGTVDISGGGTSASLTNLTLASKSDGLARSMRHELQAYYVSSGSVNYPSAIGAGIRLERHSSAADQRGLNLWTAGASGQIYFKTFNGTANESAWEMFASREWATANLALTNHTHTFASLTAKPTTLSGYGITDAMSTSHLANGITSGLIANWNNAFDWGNHKAINQNQWLGSDYASGYEKPNSTYFGSGKLKLQMLHGNNVGATDSWYDVLWMSSYVGGDVKKSTAIISSKYTNEIGFAKQDYDAVDWGTYVKFWTSDNLNPANFATVTQLNDRIPKAVIPNNDFNNIGGYGVSGIYRADANAGGVKYLYAPMLHMGGQDTMSQLQINYNNGGADAGELSYRGGYENNYSDWRLSWDDKNLPNPFSISKNVNGVNANTLQGTKLHTSTDNWTNKPSWSNSGSGSLLNISTYYDVPEYGFQMYMDTESDSMGFRSRHGSSTFSDWDKIITRTKGKFINTVIVSSQGTSDLNPANMGTNAKLVLSNGNGESPVYGMKFGIENDGSGHIQQQRFDGSAGSYPLHLQPLDSMVTIGTYNRTTTRDVLTAYGKISAYGNESNSVKTWIHSSGVDTIVAGHEYHWYNDVWKVGSKRGGGTSSVFYSFEFSTDQGATYVPKVQIDSVYGNISTANYGDSNQWNQAYQWGDYRQFGLGTSSSNPVNATDLNDISNTSILNINGATLNTPFSYGSVWHHKKEHVEYTQMAINVLNGNSYTRGYSAGFGDTGWKKNWNDSDFNYEDLANWSEKFKTLRQVGDLDLVTDSGIYRQELPLSGYGYTTTLNLNSSDGRQQLTIERQGGGMKFRGANTGSGNAGWSTWKTVWDSSNLINPATQTWVNTNFIPKTHPVYNVTQNNINSWNTAAANTHTHSNLGFLNNIDQWLGVGQAPQFNSVRLMNSIGYGTLALEEDYIGGELGLIDLSNDVVYAGRVNEYLKYGSDVYGSQGLNIHFDSRLVTVGKEITNHEDKVQIAGNISVDTINISDVPTELVLNPLYNTDGDVRRSRNAHIYIVTGNSVRLPDKPILGQRIEIFNDSNSEIEVAHGNVGTMFYVPRFCKVTGVVGARGFIFDEKPVSAKKYDV</sequence>
<keyword evidence="2" id="KW-1185">Reference proteome</keyword>
<protein>
    <submittedName>
        <fullName evidence="1">Uncharacterized protein</fullName>
    </submittedName>
</protein>
<dbReference type="KEGG" id="chh:A0O34_16690"/>
<proteinExistence type="predicted"/>
<dbReference type="OrthoDB" id="1210782at2"/>
<gene>
    <name evidence="1" type="ORF">A0O34_16690</name>
</gene>
<organism evidence="1 2">
    <name type="scientific">Chryseobacterium glaciei</name>
    <dbReference type="NCBI Taxonomy" id="1685010"/>
    <lineage>
        <taxon>Bacteria</taxon>
        <taxon>Pseudomonadati</taxon>
        <taxon>Bacteroidota</taxon>
        <taxon>Flavobacteriia</taxon>
        <taxon>Flavobacteriales</taxon>
        <taxon>Weeksellaceae</taxon>
        <taxon>Chryseobacterium group</taxon>
        <taxon>Chryseobacterium</taxon>
    </lineage>
</organism>
<dbReference type="Proteomes" id="UP000077824">
    <property type="component" value="Chromosome"/>
</dbReference>
<evidence type="ECO:0000313" key="1">
    <source>
        <dbReference type="EMBL" id="ANF52051.1"/>
    </source>
</evidence>
<evidence type="ECO:0000313" key="2">
    <source>
        <dbReference type="Proteomes" id="UP000077824"/>
    </source>
</evidence>
<dbReference type="STRING" id="1685010.A0O34_16690"/>
<dbReference type="EMBL" id="CP015199">
    <property type="protein sequence ID" value="ANF52051.1"/>
    <property type="molecule type" value="Genomic_DNA"/>
</dbReference>
<accession>A0A172XYN3</accession>
<dbReference type="RefSeq" id="WP_066757119.1">
    <property type="nucleotide sequence ID" value="NZ_CP015199.1"/>
</dbReference>